<organism evidence="2 3">
    <name type="scientific">Dorcoceras hygrometricum</name>
    <dbReference type="NCBI Taxonomy" id="472368"/>
    <lineage>
        <taxon>Eukaryota</taxon>
        <taxon>Viridiplantae</taxon>
        <taxon>Streptophyta</taxon>
        <taxon>Embryophyta</taxon>
        <taxon>Tracheophyta</taxon>
        <taxon>Spermatophyta</taxon>
        <taxon>Magnoliopsida</taxon>
        <taxon>eudicotyledons</taxon>
        <taxon>Gunneridae</taxon>
        <taxon>Pentapetalae</taxon>
        <taxon>asterids</taxon>
        <taxon>lamiids</taxon>
        <taxon>Lamiales</taxon>
        <taxon>Gesneriaceae</taxon>
        <taxon>Didymocarpoideae</taxon>
        <taxon>Trichosporeae</taxon>
        <taxon>Loxocarpinae</taxon>
        <taxon>Dorcoceras</taxon>
    </lineage>
</organism>
<dbReference type="AlphaFoldDB" id="A0A2Z7B9M2"/>
<reference evidence="2 3" key="1">
    <citation type="journal article" date="2015" name="Proc. Natl. Acad. Sci. U.S.A.">
        <title>The resurrection genome of Boea hygrometrica: A blueprint for survival of dehydration.</title>
        <authorList>
            <person name="Xiao L."/>
            <person name="Yang G."/>
            <person name="Zhang L."/>
            <person name="Yang X."/>
            <person name="Zhao S."/>
            <person name="Ji Z."/>
            <person name="Zhou Q."/>
            <person name="Hu M."/>
            <person name="Wang Y."/>
            <person name="Chen M."/>
            <person name="Xu Y."/>
            <person name="Jin H."/>
            <person name="Xiao X."/>
            <person name="Hu G."/>
            <person name="Bao F."/>
            <person name="Hu Y."/>
            <person name="Wan P."/>
            <person name="Li L."/>
            <person name="Deng X."/>
            <person name="Kuang T."/>
            <person name="Xiang C."/>
            <person name="Zhu J.K."/>
            <person name="Oliver M.J."/>
            <person name="He Y."/>
        </authorList>
    </citation>
    <scope>NUCLEOTIDE SEQUENCE [LARGE SCALE GENOMIC DNA]</scope>
    <source>
        <strain evidence="3">cv. XS01</strain>
    </source>
</reference>
<dbReference type="Proteomes" id="UP000250235">
    <property type="component" value="Unassembled WGS sequence"/>
</dbReference>
<proteinExistence type="predicted"/>
<protein>
    <submittedName>
        <fullName evidence="2">Mediator of RNA polymerase II transcription subunit 13</fullName>
    </submittedName>
</protein>
<sequence>MNQAEAGGNVRSGAQRGWGVIVGARGCDWNQQRGTLHCFVLATGYPAAGVISCAMSFELLPEFSGFLAGLVVAQYKPLALAKYQPQAIASKLTRSWTSSRNNKTTTHPLRATGKLTRVDHSSRLLIQTQHSSHKTSRSYSARPVATYETPVATSQTTAFQALRYQNKLRLFSPPTSFRLKNSKTRKHPELLNARNRTRKCNSKQRSTQQNL</sequence>
<name>A0A2Z7B9M2_9LAMI</name>
<dbReference type="EMBL" id="KV007615">
    <property type="protein sequence ID" value="KZV31234.1"/>
    <property type="molecule type" value="Genomic_DNA"/>
</dbReference>
<accession>A0A2Z7B9M2</accession>
<keyword evidence="3" id="KW-1185">Reference proteome</keyword>
<feature type="region of interest" description="Disordered" evidence="1">
    <location>
        <begin position="174"/>
        <end position="211"/>
    </location>
</feature>
<evidence type="ECO:0000313" key="3">
    <source>
        <dbReference type="Proteomes" id="UP000250235"/>
    </source>
</evidence>
<evidence type="ECO:0000256" key="1">
    <source>
        <dbReference type="SAM" id="MobiDB-lite"/>
    </source>
</evidence>
<gene>
    <name evidence="2" type="ORF">F511_17108</name>
</gene>
<evidence type="ECO:0000313" key="2">
    <source>
        <dbReference type="EMBL" id="KZV31234.1"/>
    </source>
</evidence>